<keyword evidence="2" id="KW-1185">Reference proteome</keyword>
<dbReference type="AlphaFoldDB" id="A0A8J4DH66"/>
<dbReference type="EMBL" id="BOOY01000003">
    <property type="protein sequence ID" value="GIJ01319.1"/>
    <property type="molecule type" value="Genomic_DNA"/>
</dbReference>
<accession>A0A8J4DH66</accession>
<evidence type="ECO:0000313" key="2">
    <source>
        <dbReference type="Proteomes" id="UP000652013"/>
    </source>
</evidence>
<sequence length="233" mass="24997">MHRAGAPAALSDRARAFLDRRAVRAEFDRGLTGDRLRERIARVHGEPDERIVRLLDRLQAAYGGLRYPSGYFATPVEVTPVCEPEDPDDPLEILYAVRTASPLGASVHPDGGVEVGLDGAGVVEFPSFEALIECEATFDEVARLPVGRRWHVEPAVLRRVVGELDAGGLFGLRRRVAACGRGAHWFVGPGAAVFLRSTWWDLGLGVPPTVDVWGGSAEVAGAVERLAGGGGTR</sequence>
<evidence type="ECO:0000313" key="1">
    <source>
        <dbReference type="EMBL" id="GIJ01319.1"/>
    </source>
</evidence>
<reference evidence="1" key="1">
    <citation type="submission" date="2021-01" db="EMBL/GenBank/DDBJ databases">
        <title>Whole genome shotgun sequence of Spirilliplanes yamanashiensis NBRC 15828.</title>
        <authorList>
            <person name="Komaki H."/>
            <person name="Tamura T."/>
        </authorList>
    </citation>
    <scope>NUCLEOTIDE SEQUENCE</scope>
    <source>
        <strain evidence="1">NBRC 15828</strain>
    </source>
</reference>
<dbReference type="Proteomes" id="UP000652013">
    <property type="component" value="Unassembled WGS sequence"/>
</dbReference>
<proteinExistence type="predicted"/>
<comment type="caution">
    <text evidence="1">The sequence shown here is derived from an EMBL/GenBank/DDBJ whole genome shotgun (WGS) entry which is preliminary data.</text>
</comment>
<name>A0A8J4DH66_9ACTN</name>
<gene>
    <name evidence="1" type="ORF">Sya03_06710</name>
</gene>
<organism evidence="1 2">
    <name type="scientific">Spirilliplanes yamanashiensis</name>
    <dbReference type="NCBI Taxonomy" id="42233"/>
    <lineage>
        <taxon>Bacteria</taxon>
        <taxon>Bacillati</taxon>
        <taxon>Actinomycetota</taxon>
        <taxon>Actinomycetes</taxon>
        <taxon>Micromonosporales</taxon>
        <taxon>Micromonosporaceae</taxon>
        <taxon>Spirilliplanes</taxon>
    </lineage>
</organism>
<protein>
    <submittedName>
        <fullName evidence="1">Uncharacterized protein</fullName>
    </submittedName>
</protein>